<reference evidence="3" key="1">
    <citation type="journal article" date="2019" name="Int. J. Syst. Evol. Microbiol.">
        <title>The Global Catalogue of Microorganisms (GCM) 10K type strain sequencing project: providing services to taxonomists for standard genome sequencing and annotation.</title>
        <authorList>
            <consortium name="The Broad Institute Genomics Platform"/>
            <consortium name="The Broad Institute Genome Sequencing Center for Infectious Disease"/>
            <person name="Wu L."/>
            <person name="Ma J."/>
        </authorList>
    </citation>
    <scope>NUCLEOTIDE SEQUENCE [LARGE SCALE GENOMIC DNA]</scope>
    <source>
        <strain evidence="3">KCTC 42443</strain>
    </source>
</reference>
<evidence type="ECO:0008006" key="4">
    <source>
        <dbReference type="Google" id="ProtNLM"/>
    </source>
</evidence>
<proteinExistence type="predicted"/>
<feature type="chain" id="PRO_5047206529" description="Excinuclease ABC subunit A" evidence="1">
    <location>
        <begin position="24"/>
        <end position="124"/>
    </location>
</feature>
<organism evidence="2 3">
    <name type="scientific">Aliiroseovarius zhejiangensis</name>
    <dbReference type="NCBI Taxonomy" id="1632025"/>
    <lineage>
        <taxon>Bacteria</taxon>
        <taxon>Pseudomonadati</taxon>
        <taxon>Pseudomonadota</taxon>
        <taxon>Alphaproteobacteria</taxon>
        <taxon>Rhodobacterales</taxon>
        <taxon>Paracoccaceae</taxon>
        <taxon>Aliiroseovarius</taxon>
    </lineage>
</organism>
<dbReference type="Proteomes" id="UP000609802">
    <property type="component" value="Unassembled WGS sequence"/>
</dbReference>
<gene>
    <name evidence="2" type="ORF">GCM10016455_22740</name>
</gene>
<dbReference type="EMBL" id="BNCH01000004">
    <property type="protein sequence ID" value="GHF01096.1"/>
    <property type="molecule type" value="Genomic_DNA"/>
</dbReference>
<keyword evidence="1" id="KW-0732">Signal</keyword>
<comment type="caution">
    <text evidence="2">The sequence shown here is derived from an EMBL/GenBank/DDBJ whole genome shotgun (WGS) entry which is preliminary data.</text>
</comment>
<protein>
    <recommendedName>
        <fullName evidence="4">Excinuclease ABC subunit A</fullName>
    </recommendedName>
</protein>
<dbReference type="RefSeq" id="WP_191286634.1">
    <property type="nucleotide sequence ID" value="NZ_BNCH01000004.1"/>
</dbReference>
<keyword evidence="3" id="KW-1185">Reference proteome</keyword>
<feature type="signal peptide" evidence="1">
    <location>
        <begin position="1"/>
        <end position="23"/>
    </location>
</feature>
<evidence type="ECO:0000313" key="2">
    <source>
        <dbReference type="EMBL" id="GHF01096.1"/>
    </source>
</evidence>
<dbReference type="Gene3D" id="3.10.450.160">
    <property type="entry name" value="inner membrane protein cigr"/>
    <property type="match status" value="1"/>
</dbReference>
<evidence type="ECO:0000313" key="3">
    <source>
        <dbReference type="Proteomes" id="UP000609802"/>
    </source>
</evidence>
<name>A0ABQ3J323_9RHOB</name>
<evidence type="ECO:0000256" key="1">
    <source>
        <dbReference type="SAM" id="SignalP"/>
    </source>
</evidence>
<accession>A0ABQ3J323</accession>
<sequence length="124" mass="13695">MKTATNTALALVLIPLLATAGFAGNGNGKAKGHGQAKRMHGGAIVQNCPPGLAKKNPPCVPPGLAKPRVGDHLDDYDYYRFTDYDRDRLDPNYRYYRVGEMIYRADPTTFKVIEVIGLMDDLLR</sequence>